<name>A0A842IT84_9FLAO</name>
<evidence type="ECO:0008006" key="3">
    <source>
        <dbReference type="Google" id="ProtNLM"/>
    </source>
</evidence>
<dbReference type="AlphaFoldDB" id="A0A842IT84"/>
<gene>
    <name evidence="1" type="ORF">H7F21_03110</name>
</gene>
<sequence length="353" mass="41142">MNITYLLGAGASYEALPIVNQIEDRLLLFSELFKPTMIDIPNGSKFFQPISSNPSNAYLSDFEFRSDAFHDKYKLIEKVYEDIIWLHDESKNQSSIDTLAKKLFLQKDYKNLKRLKIIMSCFFYYCQVEKFDKRYDSFFASILEELDSLPHNIRIVSWNYDSQFEIAFKEFSKGSIDSTKKALSVQINGLDRNDSFNPNSFSIFKLNGSTGEINGQFLKSFDSDLNQVINEVLEIYEPSVYRKFESTMSFAWESNSKSVEFSSNLCKSIMDTELLVVVGYSFPFFNRKFDTDILSYMSNLQKIYVQDPNNSDGIIQKIKSLIPDKEAYIDGYYTDINYQPITYKDQFFIPIEF</sequence>
<reference evidence="1" key="1">
    <citation type="submission" date="2020-08" db="EMBL/GenBank/DDBJ databases">
        <title>Winogradskyella ouciana sp. nov., isolated from the hadal seawater of the Mariana Trench.</title>
        <authorList>
            <person name="He X."/>
        </authorList>
    </citation>
    <scope>NUCLEOTIDE SEQUENCE [LARGE SCALE GENOMIC DNA]</scope>
    <source>
        <strain evidence="1">KCTC 52348</strain>
    </source>
</reference>
<comment type="caution">
    <text evidence="1">The sequence shown here is derived from an EMBL/GenBank/DDBJ whole genome shotgun (WGS) entry which is preliminary data.</text>
</comment>
<dbReference type="RefSeq" id="WP_185787761.1">
    <property type="nucleotide sequence ID" value="NZ_JACLCP010000001.1"/>
</dbReference>
<dbReference type="EMBL" id="JACLCP010000001">
    <property type="protein sequence ID" value="MBC2844068.1"/>
    <property type="molecule type" value="Genomic_DNA"/>
</dbReference>
<keyword evidence="2" id="KW-1185">Reference proteome</keyword>
<evidence type="ECO:0000313" key="2">
    <source>
        <dbReference type="Proteomes" id="UP000533900"/>
    </source>
</evidence>
<evidence type="ECO:0000313" key="1">
    <source>
        <dbReference type="EMBL" id="MBC2844068.1"/>
    </source>
</evidence>
<protein>
    <recommendedName>
        <fullName evidence="3">SIR2-like domain-containing protein</fullName>
    </recommendedName>
</protein>
<dbReference type="Proteomes" id="UP000533900">
    <property type="component" value="Unassembled WGS sequence"/>
</dbReference>
<accession>A0A842IT84</accession>
<organism evidence="1 2">
    <name type="scientific">Winogradskyella flava</name>
    <dbReference type="NCBI Taxonomy" id="1884876"/>
    <lineage>
        <taxon>Bacteria</taxon>
        <taxon>Pseudomonadati</taxon>
        <taxon>Bacteroidota</taxon>
        <taxon>Flavobacteriia</taxon>
        <taxon>Flavobacteriales</taxon>
        <taxon>Flavobacteriaceae</taxon>
        <taxon>Winogradskyella</taxon>
    </lineage>
</organism>
<proteinExistence type="predicted"/>